<feature type="chain" id="PRO_5045875287" evidence="1">
    <location>
        <begin position="22"/>
        <end position="438"/>
    </location>
</feature>
<reference evidence="3" key="1">
    <citation type="submission" date="2023-07" db="EMBL/GenBank/DDBJ databases">
        <title>Dyadobacter sp. nov 'subterranea' isolated from contaminted grondwater.</title>
        <authorList>
            <person name="Szabo I."/>
            <person name="Al-Omari J."/>
            <person name="Szerdahelyi S.G."/>
            <person name="Rado J."/>
        </authorList>
    </citation>
    <scope>NUCLEOTIDE SEQUENCE [LARGE SCALE GENOMIC DNA]</scope>
    <source>
        <strain evidence="3">UP-52</strain>
    </source>
</reference>
<protein>
    <submittedName>
        <fullName evidence="2">DUF4302 domain-containing protein</fullName>
    </submittedName>
</protein>
<organism evidence="2 3">
    <name type="scientific">Dyadobacter subterraneus</name>
    <dbReference type="NCBI Taxonomy" id="2773304"/>
    <lineage>
        <taxon>Bacteria</taxon>
        <taxon>Pseudomonadati</taxon>
        <taxon>Bacteroidota</taxon>
        <taxon>Cytophagia</taxon>
        <taxon>Cytophagales</taxon>
        <taxon>Spirosomataceae</taxon>
        <taxon>Dyadobacter</taxon>
    </lineage>
</organism>
<dbReference type="EMBL" id="JACYGY010000001">
    <property type="protein sequence ID" value="MBE9460795.1"/>
    <property type="molecule type" value="Genomic_DNA"/>
</dbReference>
<evidence type="ECO:0000256" key="1">
    <source>
        <dbReference type="SAM" id="SignalP"/>
    </source>
</evidence>
<dbReference type="InterPro" id="IPR025396">
    <property type="entry name" value="DUF4302"/>
</dbReference>
<evidence type="ECO:0000313" key="3">
    <source>
        <dbReference type="Proteomes" id="UP000634134"/>
    </source>
</evidence>
<dbReference type="Proteomes" id="UP000634134">
    <property type="component" value="Unassembled WGS sequence"/>
</dbReference>
<dbReference type="Pfam" id="PF14135">
    <property type="entry name" value="DUF4302"/>
    <property type="match status" value="1"/>
</dbReference>
<sequence length="438" mass="48473">MKNKYLSYLLLVLLAGLWSCSDDNDVFEQTADERVNAALAAYQKQLSDAPYGWKGIIYPGGGGVYSFYFKFNDQNRVVMYSDFAAESAATPKESSYRVKAMQAPSLIFDTYSYLHVLADPDAEVNGGTYGDGLRSDYEFAFAEDSLNTGNITLTGTKNQSKLILIKATQEEATAYGNGGMAKSLLFNNISKYLYYFKRFTAGGVTYEILVNQNDRKITLNWLTGTTANTFTTDYYYGATGISFLTPFVNGSTTINGLNDITWDAANSIIGLTVAGTKTTIVDNPKPLRVDQTAARRWYQSAVAADSYWFSFDGFHVNGVDDAFKVNTLTYQGSPYYYYFYWPAFGSNYDAFGPAFVTDNSLALYYADAPRTPTFASDGRIVFVASGTLGAGYPTDGPVITSKTYLYDTSGFYIIQLSDNAYDMVSAKDGKGWINWIRN</sequence>
<name>A0ABR9W5T0_9BACT</name>
<accession>A0ABR9W5T0</accession>
<proteinExistence type="predicted"/>
<dbReference type="RefSeq" id="WP_194119095.1">
    <property type="nucleotide sequence ID" value="NZ_JACYGY010000001.1"/>
</dbReference>
<comment type="caution">
    <text evidence="2">The sequence shown here is derived from an EMBL/GenBank/DDBJ whole genome shotgun (WGS) entry which is preliminary data.</text>
</comment>
<evidence type="ECO:0000313" key="2">
    <source>
        <dbReference type="EMBL" id="MBE9460795.1"/>
    </source>
</evidence>
<gene>
    <name evidence="2" type="ORF">IEE83_02770</name>
</gene>
<feature type="signal peptide" evidence="1">
    <location>
        <begin position="1"/>
        <end position="21"/>
    </location>
</feature>
<keyword evidence="3" id="KW-1185">Reference proteome</keyword>
<keyword evidence="1" id="KW-0732">Signal</keyword>